<comment type="caution">
    <text evidence="6">The sequence shown here is derived from an EMBL/GenBank/DDBJ whole genome shotgun (WGS) entry which is preliminary data.</text>
</comment>
<dbReference type="PIRSF" id="PIRSF016557">
    <property type="entry name" value="Caps_synth_CpsB"/>
    <property type="match status" value="1"/>
</dbReference>
<dbReference type="Pfam" id="PF19567">
    <property type="entry name" value="CpsB_CapC"/>
    <property type="match status" value="1"/>
</dbReference>
<organism evidence="6 7">
    <name type="scientific">Candidatus Alectryocaccomicrobium excrementavium</name>
    <dbReference type="NCBI Taxonomy" id="2840668"/>
    <lineage>
        <taxon>Bacteria</taxon>
        <taxon>Bacillati</taxon>
        <taxon>Bacillota</taxon>
        <taxon>Clostridia</taxon>
        <taxon>Candidatus Alectryocaccomicrobium</taxon>
    </lineage>
</organism>
<proteinExistence type="inferred from homology"/>
<dbReference type="PANTHER" id="PTHR39181">
    <property type="entry name" value="TYROSINE-PROTEIN PHOSPHATASE YWQE"/>
    <property type="match status" value="1"/>
</dbReference>
<reference evidence="6" key="2">
    <citation type="journal article" date="2021" name="PeerJ">
        <title>Extensive microbial diversity within the chicken gut microbiome revealed by metagenomics and culture.</title>
        <authorList>
            <person name="Gilroy R."/>
            <person name="Ravi A."/>
            <person name="Getino M."/>
            <person name="Pursley I."/>
            <person name="Horton D.L."/>
            <person name="Alikhan N.F."/>
            <person name="Baker D."/>
            <person name="Gharbi K."/>
            <person name="Hall N."/>
            <person name="Watson M."/>
            <person name="Adriaenssens E.M."/>
            <person name="Foster-Nyarko E."/>
            <person name="Jarju S."/>
            <person name="Secka A."/>
            <person name="Antonio M."/>
            <person name="Oren A."/>
            <person name="Chaudhuri R.R."/>
            <person name="La Ragione R."/>
            <person name="Hildebrand F."/>
            <person name="Pallen M.J."/>
        </authorList>
    </citation>
    <scope>NUCLEOTIDE SEQUENCE</scope>
    <source>
        <strain evidence="6">13766</strain>
    </source>
</reference>
<dbReference type="AlphaFoldDB" id="A0A9D1G1Z6"/>
<evidence type="ECO:0000256" key="5">
    <source>
        <dbReference type="ARBA" id="ARBA00051722"/>
    </source>
</evidence>
<dbReference type="Gene3D" id="3.20.20.140">
    <property type="entry name" value="Metal-dependent hydrolases"/>
    <property type="match status" value="1"/>
</dbReference>
<evidence type="ECO:0000256" key="3">
    <source>
        <dbReference type="ARBA" id="ARBA00022801"/>
    </source>
</evidence>
<dbReference type="SUPFAM" id="SSF89550">
    <property type="entry name" value="PHP domain-like"/>
    <property type="match status" value="1"/>
</dbReference>
<reference evidence="6" key="1">
    <citation type="submission" date="2020-10" db="EMBL/GenBank/DDBJ databases">
        <authorList>
            <person name="Gilroy R."/>
        </authorList>
    </citation>
    <scope>NUCLEOTIDE SEQUENCE</scope>
    <source>
        <strain evidence="6">13766</strain>
    </source>
</reference>
<sequence>MRGYTDIHAHFVYGMDDGAQTREEMCAMLDAAEADGIGLLYATPHVVPGVRPFDWETYERRLREARAYCGARGYGMELRAGAEVLYTPALERYAAEQELPELEGTGRVLLEFAPQIAYAEMEAAIAQVERGGYGVVLAHIERYECLYPGKNAWALKERHPVRYQVNCRTVAENNGGFLRRRKLESWIEDGLVDCVASDAHNMGSRPFMMRAAYKALRERFGRMRANELMRAE</sequence>
<dbReference type="EMBL" id="DVJN01000236">
    <property type="protein sequence ID" value="HIS93816.1"/>
    <property type="molecule type" value="Genomic_DNA"/>
</dbReference>
<evidence type="ECO:0000313" key="7">
    <source>
        <dbReference type="Proteomes" id="UP000824140"/>
    </source>
</evidence>
<dbReference type="InterPro" id="IPR016195">
    <property type="entry name" value="Pol/histidinol_Pase-like"/>
</dbReference>
<dbReference type="Proteomes" id="UP000824140">
    <property type="component" value="Unassembled WGS sequence"/>
</dbReference>
<protein>
    <recommendedName>
        <fullName evidence="2">protein-tyrosine-phosphatase</fullName>
        <ecNumber evidence="2">3.1.3.48</ecNumber>
    </recommendedName>
</protein>
<dbReference type="GO" id="GO:0030145">
    <property type="term" value="F:manganese ion binding"/>
    <property type="evidence" value="ECO:0007669"/>
    <property type="project" value="InterPro"/>
</dbReference>
<name>A0A9D1G1Z6_9FIRM</name>
<comment type="similarity">
    <text evidence="1">Belongs to the metallo-dependent hydrolases superfamily. CpsB/CapC family.</text>
</comment>
<evidence type="ECO:0000256" key="4">
    <source>
        <dbReference type="ARBA" id="ARBA00022912"/>
    </source>
</evidence>
<gene>
    <name evidence="6" type="ORF">IAA84_12445</name>
</gene>
<dbReference type="InterPro" id="IPR016667">
    <property type="entry name" value="Caps_polysacc_synth_CpsB/CapC"/>
</dbReference>
<evidence type="ECO:0000256" key="2">
    <source>
        <dbReference type="ARBA" id="ARBA00013064"/>
    </source>
</evidence>
<keyword evidence="3" id="KW-0378">Hydrolase</keyword>
<dbReference type="GO" id="GO:0004725">
    <property type="term" value="F:protein tyrosine phosphatase activity"/>
    <property type="evidence" value="ECO:0007669"/>
    <property type="project" value="UniProtKB-EC"/>
</dbReference>
<dbReference type="EC" id="3.1.3.48" evidence="2"/>
<dbReference type="PANTHER" id="PTHR39181:SF1">
    <property type="entry name" value="TYROSINE-PROTEIN PHOSPHATASE YWQE"/>
    <property type="match status" value="1"/>
</dbReference>
<comment type="catalytic activity">
    <reaction evidence="5">
        <text>O-phospho-L-tyrosyl-[protein] + H2O = L-tyrosyl-[protein] + phosphate</text>
        <dbReference type="Rhea" id="RHEA:10684"/>
        <dbReference type="Rhea" id="RHEA-COMP:10136"/>
        <dbReference type="Rhea" id="RHEA-COMP:20101"/>
        <dbReference type="ChEBI" id="CHEBI:15377"/>
        <dbReference type="ChEBI" id="CHEBI:43474"/>
        <dbReference type="ChEBI" id="CHEBI:46858"/>
        <dbReference type="ChEBI" id="CHEBI:61978"/>
        <dbReference type="EC" id="3.1.3.48"/>
    </reaction>
</comment>
<evidence type="ECO:0000313" key="6">
    <source>
        <dbReference type="EMBL" id="HIS93816.1"/>
    </source>
</evidence>
<keyword evidence="4" id="KW-0904">Protein phosphatase</keyword>
<evidence type="ECO:0000256" key="1">
    <source>
        <dbReference type="ARBA" id="ARBA00005750"/>
    </source>
</evidence>
<accession>A0A9D1G1Z6</accession>